<dbReference type="PIRSF" id="PIRSF039026">
    <property type="entry name" value="SiaP"/>
    <property type="match status" value="1"/>
</dbReference>
<reference evidence="3" key="1">
    <citation type="journal article" date="2019" name="Int. J. Syst. Evol. Microbiol.">
        <title>The Global Catalogue of Microorganisms (GCM) 10K type strain sequencing project: providing services to taxonomists for standard genome sequencing and annotation.</title>
        <authorList>
            <consortium name="The Broad Institute Genomics Platform"/>
            <consortium name="The Broad Institute Genome Sequencing Center for Infectious Disease"/>
            <person name="Wu L."/>
            <person name="Ma J."/>
        </authorList>
    </citation>
    <scope>NUCLEOTIDE SEQUENCE [LARGE SCALE GENOMIC DNA]</scope>
    <source>
        <strain evidence="3">JCM 14330</strain>
    </source>
</reference>
<name>A0ABP3M5F1_9BURK</name>
<dbReference type="InterPro" id="IPR006311">
    <property type="entry name" value="TAT_signal"/>
</dbReference>
<evidence type="ECO:0000313" key="2">
    <source>
        <dbReference type="EMBL" id="GAA0513681.1"/>
    </source>
</evidence>
<dbReference type="InterPro" id="IPR026289">
    <property type="entry name" value="SBP_TakP-like"/>
</dbReference>
<dbReference type="PANTHER" id="PTHR33376:SF5">
    <property type="entry name" value="EXTRACYTOPLASMIC SOLUTE RECEPTOR PROTEIN"/>
    <property type="match status" value="1"/>
</dbReference>
<proteinExistence type="predicted"/>
<organism evidence="2 3">
    <name type="scientific">Pigmentiphaga daeguensis</name>
    <dbReference type="NCBI Taxonomy" id="414049"/>
    <lineage>
        <taxon>Bacteria</taxon>
        <taxon>Pseudomonadati</taxon>
        <taxon>Pseudomonadota</taxon>
        <taxon>Betaproteobacteria</taxon>
        <taxon>Burkholderiales</taxon>
        <taxon>Alcaligenaceae</taxon>
        <taxon>Pigmentiphaga</taxon>
    </lineage>
</organism>
<evidence type="ECO:0000313" key="3">
    <source>
        <dbReference type="Proteomes" id="UP001501706"/>
    </source>
</evidence>
<sequence length="375" mass="41196">MPPVGYNHPGDPHMHRRSFLTKATVGAAAGGVTLAAPVFAQDAPTVTWRLASSFPRSADAIYSGGEAVAKYVSEATGGKFTIRAFPAGEIVPALQVLDSVQNGTIECGHSASYYYYGKDPTLSFDAAVPFGLNTRQMNAWMRHGDGLKLLREVFKKYNVVNFPCGYTGTQMGGWFRKEIKSVEDLKGLKFRVSAFAGAVLSRLGVVPQQIAGGDIYPALEKGTIDAAEWIGPYDDEKLGFHKVAKNYYYPGWWEGTLQVSLYVNQDAYNKLPKQYQAVLEQACAAATNDMIAKYDAENPAALRRLISQGAQLRAFPKSVMDACYAEANKVYAEMSAKSPEFKKVYDSMVAFRGNVLPWFRVAEGNFDGYMSTIRK</sequence>
<accession>A0ABP3M5F1</accession>
<dbReference type="SUPFAM" id="SSF53850">
    <property type="entry name" value="Periplasmic binding protein-like II"/>
    <property type="match status" value="1"/>
</dbReference>
<dbReference type="Gene3D" id="3.40.190.10">
    <property type="entry name" value="Periplasmic binding protein-like II"/>
    <property type="match status" value="1"/>
</dbReference>
<dbReference type="InterPro" id="IPR018389">
    <property type="entry name" value="DctP_fam"/>
</dbReference>
<dbReference type="Pfam" id="PF03480">
    <property type="entry name" value="DctP"/>
    <property type="match status" value="1"/>
</dbReference>
<evidence type="ECO:0000256" key="1">
    <source>
        <dbReference type="ARBA" id="ARBA00022729"/>
    </source>
</evidence>
<dbReference type="Proteomes" id="UP001501706">
    <property type="component" value="Unassembled WGS sequence"/>
</dbReference>
<keyword evidence="1" id="KW-0732">Signal</keyword>
<protein>
    <submittedName>
        <fullName evidence="2">TRAP transporter substrate-binding protein</fullName>
    </submittedName>
</protein>
<dbReference type="PROSITE" id="PS51318">
    <property type="entry name" value="TAT"/>
    <property type="match status" value="1"/>
</dbReference>
<dbReference type="PANTHER" id="PTHR33376">
    <property type="match status" value="1"/>
</dbReference>
<dbReference type="EMBL" id="BAAAEN010000013">
    <property type="protein sequence ID" value="GAA0513681.1"/>
    <property type="molecule type" value="Genomic_DNA"/>
</dbReference>
<comment type="caution">
    <text evidence="2">The sequence shown here is derived from an EMBL/GenBank/DDBJ whole genome shotgun (WGS) entry which is preliminary data.</text>
</comment>
<dbReference type="InterPro" id="IPR038404">
    <property type="entry name" value="TRAP_DctP_sf"/>
</dbReference>
<dbReference type="NCBIfam" id="NF037995">
    <property type="entry name" value="TRAP_S1"/>
    <property type="match status" value="1"/>
</dbReference>
<keyword evidence="3" id="KW-1185">Reference proteome</keyword>
<dbReference type="Gene3D" id="3.40.190.170">
    <property type="entry name" value="Bacterial extracellular solute-binding protein, family 7"/>
    <property type="match status" value="1"/>
</dbReference>
<dbReference type="CDD" id="cd13682">
    <property type="entry name" value="PBP2_TRAP_alpha-ketoacid"/>
    <property type="match status" value="1"/>
</dbReference>
<dbReference type="InterPro" id="IPR041722">
    <property type="entry name" value="TakP/all3028"/>
</dbReference>
<gene>
    <name evidence="2" type="ORF">GCM10009097_33850</name>
</gene>